<sequence length="540" mass="63072">MSPFNRYPFLPWLLFLSFCCAPQLSCANVLAVSEEHLSQLDHSLAKKHFYEQQKLQRIDILRHQYSKARGDRRYRLCRNLYEEFSSYQYDSAYAYARQMGHLASRLHSRDYTVEAQCDQVFCLLSAGLYKEAFDTMEAIRTTGVLLRYRILYFKMSSRLNYDIADYCHAAPYQEAYIRRGRILTDSLLRCLQPGSQDYLYAVGMRQMKERQYTACVATFKQLLRKPGLDLHTKAIITSCLGWVSVYLNHEDQAIDFLAQAAIADNQSVTRETTALSSLASFLYKRGDIERSTRYVQEALANATFYGARQRMIEISSILPIIEQDRFDIVKGQRNAMTGVVIIAVLFIIVLFLSWLMIRRQMHRLKGAQQVIAQANSQLAAQNRMLEEVNKIKDEYIGRSFYINSEYINKVEKLYRSIDHKIAARQYQDLQHSLTESELIQERKSMFADFDETFLKLFPSYLEQYNAFFDESEQKWPESKNSLTTEMRIFALIRLGITDSERIARFLNYSVHTINTYKTRVKNKSKVSNDQFEECIMAIGH</sequence>
<evidence type="ECO:0000313" key="5">
    <source>
        <dbReference type="EMBL" id="EGN56017.1"/>
    </source>
</evidence>
<keyword evidence="3" id="KW-0732">Signal</keyword>
<name>F8NCC7_9BACT</name>
<evidence type="ECO:0000256" key="1">
    <source>
        <dbReference type="SAM" id="Coils"/>
    </source>
</evidence>
<keyword evidence="2" id="KW-1133">Transmembrane helix</keyword>
<dbReference type="InterPro" id="IPR016032">
    <property type="entry name" value="Sig_transdc_resp-reg_C-effctor"/>
</dbReference>
<dbReference type="InterPro" id="IPR045957">
    <property type="entry name" value="DUF6377"/>
</dbReference>
<dbReference type="Gene3D" id="1.25.40.10">
    <property type="entry name" value="Tetratricopeptide repeat domain"/>
    <property type="match status" value="1"/>
</dbReference>
<proteinExistence type="predicted"/>
<dbReference type="InterPro" id="IPR011990">
    <property type="entry name" value="TPR-like_helical_dom_sf"/>
</dbReference>
<dbReference type="RefSeq" id="WP_007572910.1">
    <property type="nucleotide sequence ID" value="NZ_BPTS01000001.1"/>
</dbReference>
<keyword evidence="2" id="KW-0472">Membrane</keyword>
<dbReference type="HOGENOM" id="CLU_037195_0_0_10"/>
<dbReference type="EMBL" id="GL945017">
    <property type="protein sequence ID" value="EGN56017.1"/>
    <property type="molecule type" value="Genomic_DNA"/>
</dbReference>
<dbReference type="GO" id="GO:0003677">
    <property type="term" value="F:DNA binding"/>
    <property type="evidence" value="ECO:0007669"/>
    <property type="project" value="InterPro"/>
</dbReference>
<dbReference type="Pfam" id="PF19904">
    <property type="entry name" value="DUF6377"/>
    <property type="match status" value="1"/>
</dbReference>
<feature type="domain" description="DUF6377" evidence="4">
    <location>
        <begin position="264"/>
        <end position="503"/>
    </location>
</feature>
<organism evidence="5 6">
    <name type="scientific">Hallella multisaccharivorax DSM 17128</name>
    <dbReference type="NCBI Taxonomy" id="688246"/>
    <lineage>
        <taxon>Bacteria</taxon>
        <taxon>Pseudomonadati</taxon>
        <taxon>Bacteroidota</taxon>
        <taxon>Bacteroidia</taxon>
        <taxon>Bacteroidales</taxon>
        <taxon>Prevotellaceae</taxon>
        <taxon>Hallella</taxon>
    </lineage>
</organism>
<dbReference type="STRING" id="688246.Premu_0540"/>
<feature type="transmembrane region" description="Helical" evidence="2">
    <location>
        <begin position="335"/>
        <end position="357"/>
    </location>
</feature>
<feature type="coiled-coil region" evidence="1">
    <location>
        <begin position="364"/>
        <end position="391"/>
    </location>
</feature>
<keyword evidence="6" id="KW-1185">Reference proteome</keyword>
<feature type="chain" id="PRO_5003381353" evidence="3">
    <location>
        <begin position="28"/>
        <end position="540"/>
    </location>
</feature>
<feature type="signal peptide" evidence="3">
    <location>
        <begin position="1"/>
        <end position="27"/>
    </location>
</feature>
<dbReference type="eggNOG" id="COG2197">
    <property type="taxonomic scope" value="Bacteria"/>
</dbReference>
<dbReference type="Proteomes" id="UP000002772">
    <property type="component" value="Unassembled WGS sequence"/>
</dbReference>
<keyword evidence="2" id="KW-0812">Transmembrane</keyword>
<reference evidence="6" key="1">
    <citation type="journal article" date="2011" name="Stand. Genomic Sci.">
        <title>Non-contiguous finished genome sequence of the opportunistic oral pathogen Prevotella multisaccharivorax type strain (PPPA20).</title>
        <authorList>
            <person name="Pati A."/>
            <person name="Gronow S."/>
            <person name="Lu M."/>
            <person name="Lapidus A."/>
            <person name="Nolan M."/>
            <person name="Lucas S."/>
            <person name="Hammon N."/>
            <person name="Deshpande S."/>
            <person name="Cheng J.F."/>
            <person name="Tapia R."/>
            <person name="Han C."/>
            <person name="Goodwin L."/>
            <person name="Pitluck S."/>
            <person name="Liolios K."/>
            <person name="Pagani I."/>
            <person name="Mavromatis K."/>
            <person name="Mikhailova N."/>
            <person name="Huntemann M."/>
            <person name="Chen A."/>
            <person name="Palaniappan K."/>
            <person name="Land M."/>
            <person name="Hauser L."/>
            <person name="Detter J.C."/>
            <person name="Brambilla E.M."/>
            <person name="Rohde M."/>
            <person name="Goker M."/>
            <person name="Woyke T."/>
            <person name="Bristow J."/>
            <person name="Eisen J.A."/>
            <person name="Markowitz V."/>
            <person name="Hugenholtz P."/>
            <person name="Kyrpides N.C."/>
            <person name="Klenk H.P."/>
            <person name="Ivanova N."/>
        </authorList>
    </citation>
    <scope>NUCLEOTIDE SEQUENCE [LARGE SCALE GENOMIC DNA]</scope>
    <source>
        <strain evidence="6">DSM 17128</strain>
    </source>
</reference>
<evidence type="ECO:0000256" key="3">
    <source>
        <dbReference type="SAM" id="SignalP"/>
    </source>
</evidence>
<evidence type="ECO:0000259" key="4">
    <source>
        <dbReference type="Pfam" id="PF19904"/>
    </source>
</evidence>
<gene>
    <name evidence="5" type="ORF">Premu_0540</name>
</gene>
<keyword evidence="1" id="KW-0175">Coiled coil</keyword>
<dbReference type="SUPFAM" id="SSF48452">
    <property type="entry name" value="TPR-like"/>
    <property type="match status" value="1"/>
</dbReference>
<dbReference type="GO" id="GO:0006355">
    <property type="term" value="P:regulation of DNA-templated transcription"/>
    <property type="evidence" value="ECO:0007669"/>
    <property type="project" value="InterPro"/>
</dbReference>
<evidence type="ECO:0000313" key="6">
    <source>
        <dbReference type="Proteomes" id="UP000002772"/>
    </source>
</evidence>
<dbReference type="AlphaFoldDB" id="F8NCC7"/>
<evidence type="ECO:0000256" key="2">
    <source>
        <dbReference type="SAM" id="Phobius"/>
    </source>
</evidence>
<dbReference type="Gene3D" id="1.10.10.10">
    <property type="entry name" value="Winged helix-like DNA-binding domain superfamily/Winged helix DNA-binding domain"/>
    <property type="match status" value="1"/>
</dbReference>
<accession>F8NCC7</accession>
<protein>
    <submittedName>
        <fullName evidence="5">Tetratricopeptide repeat protein</fullName>
    </submittedName>
</protein>
<dbReference type="InterPro" id="IPR036388">
    <property type="entry name" value="WH-like_DNA-bd_sf"/>
</dbReference>
<dbReference type="SUPFAM" id="SSF46894">
    <property type="entry name" value="C-terminal effector domain of the bipartite response regulators"/>
    <property type="match status" value="1"/>
</dbReference>